<keyword evidence="9" id="KW-0830">Ubiquinone</keyword>
<evidence type="ECO:0000256" key="4">
    <source>
        <dbReference type="ARBA" id="ARBA00022448"/>
    </source>
</evidence>
<sequence length="115" mass="13563">MNIILYIYLIISFIISSIILLFSIIFSFKSPNKEKVTIYECGFNAFHSIGEPFSIKFFLVAILFLIFDLEILYLFPWVINSNLLNYFSQTIIFLFLILLISGLLYEWIKGGLEWR</sequence>
<keyword evidence="6 9" id="KW-1133">Transmembrane helix</keyword>
<organism evidence="10">
    <name type="scientific">Hydra sinensis</name>
    <dbReference type="NCBI Taxonomy" id="570418"/>
    <lineage>
        <taxon>Eukaryota</taxon>
        <taxon>Metazoa</taxon>
        <taxon>Cnidaria</taxon>
        <taxon>Hydrozoa</taxon>
        <taxon>Hydroidolina</taxon>
        <taxon>Anthoathecata</taxon>
        <taxon>Aplanulata</taxon>
        <taxon>Hydridae</taxon>
        <taxon>Hydra</taxon>
    </lineage>
</organism>
<keyword evidence="9 10" id="KW-0496">Mitochondrion</keyword>
<dbReference type="PANTHER" id="PTHR11058:SF9">
    <property type="entry name" value="NADH-UBIQUINONE OXIDOREDUCTASE CHAIN 3"/>
    <property type="match status" value="1"/>
</dbReference>
<evidence type="ECO:0000256" key="7">
    <source>
        <dbReference type="ARBA" id="ARBA00023136"/>
    </source>
</evidence>
<keyword evidence="9" id="KW-1278">Translocase</keyword>
<evidence type="ECO:0000313" key="10">
    <source>
        <dbReference type="EMBL" id="AGE65902.1"/>
    </source>
</evidence>
<dbReference type="EC" id="7.1.1.2" evidence="9"/>
<evidence type="ECO:0000256" key="3">
    <source>
        <dbReference type="ARBA" id="ARBA00021007"/>
    </source>
</evidence>
<keyword evidence="9" id="KW-0679">Respiratory chain</keyword>
<keyword evidence="4 9" id="KW-0813">Transport</keyword>
<feature type="transmembrane region" description="Helical" evidence="9">
    <location>
        <begin position="57"/>
        <end position="79"/>
    </location>
</feature>
<name>R4IXB0_9CNID</name>
<evidence type="ECO:0000256" key="5">
    <source>
        <dbReference type="ARBA" id="ARBA00022692"/>
    </source>
</evidence>
<comment type="subcellular location">
    <subcellularLocation>
        <location evidence="1">Membrane</location>
    </subcellularLocation>
    <subcellularLocation>
        <location evidence="9">Mitochondrion membrane</location>
        <topology evidence="9">Multi-pass membrane protein</topology>
    </subcellularLocation>
</comment>
<comment type="catalytic activity">
    <reaction evidence="8 9">
        <text>a ubiquinone + NADH + 5 H(+)(in) = a ubiquinol + NAD(+) + 4 H(+)(out)</text>
        <dbReference type="Rhea" id="RHEA:29091"/>
        <dbReference type="Rhea" id="RHEA-COMP:9565"/>
        <dbReference type="Rhea" id="RHEA-COMP:9566"/>
        <dbReference type="ChEBI" id="CHEBI:15378"/>
        <dbReference type="ChEBI" id="CHEBI:16389"/>
        <dbReference type="ChEBI" id="CHEBI:17976"/>
        <dbReference type="ChEBI" id="CHEBI:57540"/>
        <dbReference type="ChEBI" id="CHEBI:57945"/>
        <dbReference type="EC" id="7.1.1.2"/>
    </reaction>
</comment>
<geneLocation type="mitochondrion" evidence="10"/>
<proteinExistence type="inferred from homology"/>
<evidence type="ECO:0000256" key="1">
    <source>
        <dbReference type="ARBA" id="ARBA00004370"/>
    </source>
</evidence>
<gene>
    <name evidence="10" type="primary">ND3</name>
</gene>
<evidence type="ECO:0000256" key="8">
    <source>
        <dbReference type="ARBA" id="ARBA00049551"/>
    </source>
</evidence>
<keyword evidence="9" id="KW-0249">Electron transport</keyword>
<dbReference type="CTD" id="4537"/>
<evidence type="ECO:0000256" key="6">
    <source>
        <dbReference type="ARBA" id="ARBA00022989"/>
    </source>
</evidence>
<dbReference type="EMBL" id="JX089978">
    <property type="protein sequence ID" value="AGE65902.1"/>
    <property type="molecule type" value="Genomic_DNA"/>
</dbReference>
<comment type="function">
    <text evidence="9">Core subunit of the mitochondrial membrane respiratory chain NADH dehydrogenase (Complex I) which catalyzes electron transfer from NADH through the respiratory chain, using ubiquinone as an electron acceptor. Essential for the catalytic activity of complex I.</text>
</comment>
<dbReference type="GO" id="GO:0030964">
    <property type="term" value="C:NADH dehydrogenase complex"/>
    <property type="evidence" value="ECO:0007669"/>
    <property type="project" value="TreeGrafter"/>
</dbReference>
<dbReference type="GO" id="GO:0008137">
    <property type="term" value="F:NADH dehydrogenase (ubiquinone) activity"/>
    <property type="evidence" value="ECO:0007669"/>
    <property type="project" value="UniProtKB-UniRule"/>
</dbReference>
<dbReference type="RefSeq" id="YP_008081029.1">
    <property type="nucleotide sequence ID" value="NC_021406.1"/>
</dbReference>
<dbReference type="Pfam" id="PF00507">
    <property type="entry name" value="Oxidored_q4"/>
    <property type="match status" value="1"/>
</dbReference>
<accession>R4IXB0</accession>
<keyword evidence="5 9" id="KW-0812">Transmembrane</keyword>
<dbReference type="Gene3D" id="1.20.58.1610">
    <property type="entry name" value="NADH:ubiquinone/plastoquinone oxidoreductase, chain 3"/>
    <property type="match status" value="1"/>
</dbReference>
<reference evidence="10" key="1">
    <citation type="journal article" date="2014" name="Mitochondrial DNA">
        <title>The complete mitochondrial genome of Chinese green hydra, Hydra sinensis (Hydroida: Hydridae).</title>
        <authorList>
            <person name="Pan H.C."/>
            <person name="Qian X.C."/>
            <person name="Li P."/>
            <person name="Li X.F."/>
            <person name="Wang A.T."/>
        </authorList>
    </citation>
    <scope>NUCLEOTIDE SEQUENCE</scope>
</reference>
<evidence type="ECO:0000256" key="9">
    <source>
        <dbReference type="RuleBase" id="RU003640"/>
    </source>
</evidence>
<protein>
    <recommendedName>
        <fullName evidence="3 9">NADH-ubiquinone oxidoreductase chain 3</fullName>
        <ecNumber evidence="9">7.1.1.2</ecNumber>
    </recommendedName>
</protein>
<dbReference type="AlphaFoldDB" id="R4IXB0"/>
<keyword evidence="7 9" id="KW-0472">Membrane</keyword>
<evidence type="ECO:0000256" key="2">
    <source>
        <dbReference type="ARBA" id="ARBA00008472"/>
    </source>
</evidence>
<feature type="transmembrane region" description="Helical" evidence="9">
    <location>
        <begin position="6"/>
        <end position="28"/>
    </location>
</feature>
<dbReference type="InterPro" id="IPR000440">
    <property type="entry name" value="NADH_UbQ/plastoQ_OxRdtase_su3"/>
</dbReference>
<comment type="similarity">
    <text evidence="2 9">Belongs to the complex I subunit 3 family.</text>
</comment>
<feature type="transmembrane region" description="Helical" evidence="9">
    <location>
        <begin position="91"/>
        <end position="108"/>
    </location>
</feature>
<dbReference type="PANTHER" id="PTHR11058">
    <property type="entry name" value="NADH-UBIQUINONE OXIDOREDUCTASE CHAIN 3"/>
    <property type="match status" value="1"/>
</dbReference>
<dbReference type="GeneID" id="15822562"/>
<keyword evidence="9" id="KW-0520">NAD</keyword>
<dbReference type="InterPro" id="IPR038430">
    <property type="entry name" value="NDAH_ubi_oxred_su3_sf"/>
</dbReference>
<dbReference type="GO" id="GO:0031966">
    <property type="term" value="C:mitochondrial membrane"/>
    <property type="evidence" value="ECO:0007669"/>
    <property type="project" value="UniProtKB-SubCell"/>
</dbReference>